<dbReference type="EMBL" id="DWWM01000042">
    <property type="protein sequence ID" value="HJC36745.1"/>
    <property type="molecule type" value="Genomic_DNA"/>
</dbReference>
<organism evidence="2 3">
    <name type="scientific">Candidatus Merdibacter merdavium</name>
    <dbReference type="NCBI Taxonomy" id="2838692"/>
    <lineage>
        <taxon>Bacteria</taxon>
        <taxon>Bacillati</taxon>
        <taxon>Bacillota</taxon>
        <taxon>Erysipelotrichia</taxon>
        <taxon>Erysipelotrichales</taxon>
        <taxon>Erysipelotrichaceae</taxon>
        <taxon>Merdibacter</taxon>
    </lineage>
</organism>
<comment type="caution">
    <text evidence="2">The sequence shown here is derived from an EMBL/GenBank/DDBJ whole genome shotgun (WGS) entry which is preliminary data.</text>
</comment>
<name>A0A9D2NQL0_9FIRM</name>
<accession>A0A9D2NQL0</accession>
<evidence type="ECO:0000256" key="1">
    <source>
        <dbReference type="SAM" id="MobiDB-lite"/>
    </source>
</evidence>
<sequence length="123" mass="14032">MGHLSWHVRPVRRGVCLLTVPDYSSRAEVIGRFERIMPQDSRFSTAELDDAMNVAAAEFHKYFDGCALRSLTYDEAFSASYLDGSSDDPQRTDEEDKQHRVQQCHIRTAHLSFSPFSMMAKIS</sequence>
<reference evidence="2" key="1">
    <citation type="journal article" date="2021" name="PeerJ">
        <title>Extensive microbial diversity within the chicken gut microbiome revealed by metagenomics and culture.</title>
        <authorList>
            <person name="Gilroy R."/>
            <person name="Ravi A."/>
            <person name="Getino M."/>
            <person name="Pursley I."/>
            <person name="Horton D.L."/>
            <person name="Alikhan N.F."/>
            <person name="Baker D."/>
            <person name="Gharbi K."/>
            <person name="Hall N."/>
            <person name="Watson M."/>
            <person name="Adriaenssens E.M."/>
            <person name="Foster-Nyarko E."/>
            <person name="Jarju S."/>
            <person name="Secka A."/>
            <person name="Antonio M."/>
            <person name="Oren A."/>
            <person name="Chaudhuri R.R."/>
            <person name="La Ragione R."/>
            <person name="Hildebrand F."/>
            <person name="Pallen M.J."/>
        </authorList>
    </citation>
    <scope>NUCLEOTIDE SEQUENCE</scope>
    <source>
        <strain evidence="2">CHK187-11901</strain>
    </source>
</reference>
<proteinExistence type="predicted"/>
<feature type="compositionally biased region" description="Basic and acidic residues" evidence="1">
    <location>
        <begin position="88"/>
        <end position="99"/>
    </location>
</feature>
<evidence type="ECO:0000313" key="3">
    <source>
        <dbReference type="Proteomes" id="UP000823896"/>
    </source>
</evidence>
<dbReference type="Proteomes" id="UP000823896">
    <property type="component" value="Unassembled WGS sequence"/>
</dbReference>
<protein>
    <submittedName>
        <fullName evidence="2">Uncharacterized protein</fullName>
    </submittedName>
</protein>
<evidence type="ECO:0000313" key="2">
    <source>
        <dbReference type="EMBL" id="HJC36745.1"/>
    </source>
</evidence>
<feature type="region of interest" description="Disordered" evidence="1">
    <location>
        <begin position="81"/>
        <end position="101"/>
    </location>
</feature>
<dbReference type="AlphaFoldDB" id="A0A9D2NQL0"/>
<reference evidence="2" key="2">
    <citation type="submission" date="2021-04" db="EMBL/GenBank/DDBJ databases">
        <authorList>
            <person name="Gilroy R."/>
        </authorList>
    </citation>
    <scope>NUCLEOTIDE SEQUENCE</scope>
    <source>
        <strain evidence="2">CHK187-11901</strain>
    </source>
</reference>
<gene>
    <name evidence="2" type="ORF">H9702_06405</name>
</gene>